<dbReference type="EMBL" id="BEHT01000016">
    <property type="protein sequence ID" value="GBC98873.1"/>
    <property type="molecule type" value="Genomic_DNA"/>
</dbReference>
<name>A0A2H5XCG8_9BACT</name>
<evidence type="ECO:0000313" key="4">
    <source>
        <dbReference type="Proteomes" id="UP000236173"/>
    </source>
</evidence>
<proteinExistence type="predicted"/>
<dbReference type="SUPFAM" id="SSF52540">
    <property type="entry name" value="P-loop containing nucleoside triphosphate hydrolases"/>
    <property type="match status" value="1"/>
</dbReference>
<reference evidence="4" key="1">
    <citation type="submission" date="2017-09" db="EMBL/GenBank/DDBJ databases">
        <title>Metaegenomics of thermophilic ammonia-oxidizing enrichment culture.</title>
        <authorList>
            <person name="Kato S."/>
            <person name="Suzuki K."/>
        </authorList>
    </citation>
    <scope>NUCLEOTIDE SEQUENCE [LARGE SCALE GENOMIC DNA]</scope>
</reference>
<protein>
    <submittedName>
        <fullName evidence="3">Chromosome partition protein Smc</fullName>
    </submittedName>
</protein>
<evidence type="ECO:0000313" key="3">
    <source>
        <dbReference type="EMBL" id="GBC98873.1"/>
    </source>
</evidence>
<gene>
    <name evidence="3" type="primary">smc_1</name>
    <name evidence="3" type="ORF">HRbin17_01390</name>
</gene>
<dbReference type="InterPro" id="IPR027417">
    <property type="entry name" value="P-loop_NTPase"/>
</dbReference>
<feature type="domain" description="RecF/RecN/SMC N-terminal" evidence="2">
    <location>
        <begin position="65"/>
        <end position="243"/>
    </location>
</feature>
<dbReference type="PANTHER" id="PTHR43977">
    <property type="entry name" value="STRUCTURAL MAINTENANCE OF CHROMOSOMES PROTEIN 3"/>
    <property type="match status" value="1"/>
</dbReference>
<dbReference type="Proteomes" id="UP000236173">
    <property type="component" value="Unassembled WGS sequence"/>
</dbReference>
<evidence type="ECO:0000259" key="2">
    <source>
        <dbReference type="Pfam" id="PF02463"/>
    </source>
</evidence>
<evidence type="ECO:0000256" key="1">
    <source>
        <dbReference type="SAM" id="Coils"/>
    </source>
</evidence>
<dbReference type="AlphaFoldDB" id="A0A2H5XCG8"/>
<accession>A0A2H5XCG8</accession>
<comment type="caution">
    <text evidence="3">The sequence shown here is derived from an EMBL/GenBank/DDBJ whole genome shotgun (WGS) entry which is preliminary data.</text>
</comment>
<keyword evidence="1" id="KW-0175">Coiled coil</keyword>
<dbReference type="Gene3D" id="3.40.50.300">
    <property type="entry name" value="P-loop containing nucleotide triphosphate hydrolases"/>
    <property type="match status" value="1"/>
</dbReference>
<dbReference type="Pfam" id="PF02463">
    <property type="entry name" value="SMC_N"/>
    <property type="match status" value="1"/>
</dbReference>
<sequence length="260" mass="29023">MRLAEAEAERTALERRLAEEFNVTPEVAHSAAQQVSQKQAALDELERVRRELAQMGDVRLGVLDEHERLTARIAFLDTQVADLESAKATLLSQLSSLEQQFRERFRAVLDQVNEHFNAMVHHFWRGGEGRLSLTEGTTLADSGVEVRVRLPGKAEQDLMALSGGEKAIVGLCLLFALLKINPAPFVLLDEVESPLDDANTDRFVALLREFADRTQFIVITHNPVTVQAADHLYGVTMEDDGISRVLSLSLREALAWAERQ</sequence>
<organism evidence="3 4">
    <name type="scientific">Candidatus Fervidibacter japonicus</name>
    <dbReference type="NCBI Taxonomy" id="2035412"/>
    <lineage>
        <taxon>Bacteria</taxon>
        <taxon>Candidatus Fervidibacterota</taxon>
        <taxon>Candidatus Fervidibacter</taxon>
    </lineage>
</organism>
<dbReference type="InterPro" id="IPR003395">
    <property type="entry name" value="RecF/RecN/SMC_N"/>
</dbReference>
<feature type="coiled-coil region" evidence="1">
    <location>
        <begin position="3"/>
        <end position="100"/>
    </location>
</feature>